<dbReference type="RefSeq" id="WP_008031641.1">
    <property type="nucleotide sequence ID" value="NZ_ACYY01000018.1"/>
</dbReference>
<dbReference type="Gene3D" id="3.90.1170.30">
    <property type="entry name" value="Pyrimidine nucleoside phosphorylase-like, C-terminal domain"/>
    <property type="match status" value="1"/>
</dbReference>
<comment type="catalytic activity">
    <reaction evidence="6 7">
        <text>thymidine + phosphate = 2-deoxy-alpha-D-ribose 1-phosphate + thymine</text>
        <dbReference type="Rhea" id="RHEA:16037"/>
        <dbReference type="ChEBI" id="CHEBI:17748"/>
        <dbReference type="ChEBI" id="CHEBI:17821"/>
        <dbReference type="ChEBI" id="CHEBI:43474"/>
        <dbReference type="ChEBI" id="CHEBI:57259"/>
        <dbReference type="EC" id="2.4.2.4"/>
    </reaction>
</comment>
<dbReference type="AlphaFoldDB" id="C8S3F0"/>
<keyword evidence="4 7" id="KW-0328">Glycosyltransferase</keyword>
<dbReference type="UniPathway" id="UPA00578">
    <property type="reaction ID" value="UER00638"/>
</dbReference>
<dbReference type="Proteomes" id="UP000010121">
    <property type="component" value="Unassembled WGS sequence"/>
</dbReference>
<reference evidence="9 10" key="1">
    <citation type="submission" date="2009-08" db="EMBL/GenBank/DDBJ databases">
        <title>The draft genome of Rhodobacter sp. SW2.</title>
        <authorList>
            <consortium name="US DOE Joint Genome Institute (JGI-PGF)"/>
            <person name="Lucas S."/>
            <person name="Copeland A."/>
            <person name="Lapidus A."/>
            <person name="Glavina del Rio T."/>
            <person name="Tice H."/>
            <person name="Bruce D."/>
            <person name="Goodwin L."/>
            <person name="Pitluck S."/>
            <person name="Larimer F."/>
            <person name="Land M.L."/>
            <person name="Hauser L."/>
            <person name="Emerson D."/>
        </authorList>
    </citation>
    <scope>NUCLEOTIDE SEQUENCE [LARGE SCALE GENOMIC DNA]</scope>
    <source>
        <strain evidence="9 10">SW2</strain>
    </source>
</reference>
<organism evidence="9 10">
    <name type="scientific">Rhodobacter ferrooxidans</name>
    <dbReference type="NCBI Taxonomy" id="371731"/>
    <lineage>
        <taxon>Bacteria</taxon>
        <taxon>Pseudomonadati</taxon>
        <taxon>Pseudomonadota</taxon>
        <taxon>Alphaproteobacteria</taxon>
        <taxon>Rhodobacterales</taxon>
        <taxon>Rhodobacter group</taxon>
        <taxon>Rhodobacter</taxon>
    </lineage>
</organism>
<evidence type="ECO:0000256" key="4">
    <source>
        <dbReference type="ARBA" id="ARBA00022676"/>
    </source>
</evidence>
<evidence type="ECO:0000256" key="1">
    <source>
        <dbReference type="ARBA" id="ARBA00006915"/>
    </source>
</evidence>
<dbReference type="STRING" id="371731.Rsw2DRAFT_2578"/>
<dbReference type="PANTHER" id="PTHR10515">
    <property type="entry name" value="THYMIDINE PHOSPHORYLASE"/>
    <property type="match status" value="1"/>
</dbReference>
<dbReference type="SUPFAM" id="SSF52418">
    <property type="entry name" value="Nucleoside phosphorylase/phosphoribosyltransferase catalytic domain"/>
    <property type="match status" value="1"/>
</dbReference>
<dbReference type="NCBIfam" id="TIGR02644">
    <property type="entry name" value="Y_phosphoryl"/>
    <property type="match status" value="1"/>
</dbReference>
<dbReference type="NCBIfam" id="NF004490">
    <property type="entry name" value="PRK05820.1"/>
    <property type="match status" value="1"/>
</dbReference>
<dbReference type="EMBL" id="ACYY01000018">
    <property type="protein sequence ID" value="EEW24515.1"/>
    <property type="molecule type" value="Genomic_DNA"/>
</dbReference>
<dbReference type="InterPro" id="IPR018090">
    <property type="entry name" value="Pyrmidine_PPas_bac/euk"/>
</dbReference>
<dbReference type="InterPro" id="IPR013102">
    <property type="entry name" value="PYNP_C"/>
</dbReference>
<evidence type="ECO:0000256" key="7">
    <source>
        <dbReference type="HAMAP-Rule" id="MF_01628"/>
    </source>
</evidence>
<dbReference type="FunFam" id="3.40.1030.10:FF:000003">
    <property type="entry name" value="Pyrimidine-nucleoside phosphorylase"/>
    <property type="match status" value="1"/>
</dbReference>
<dbReference type="InterPro" id="IPR036320">
    <property type="entry name" value="Glycosyl_Trfase_fam3_N_dom_sf"/>
</dbReference>
<comment type="function">
    <text evidence="7">The enzymes which catalyze the reversible phosphorolysis of pyrimidine nucleosides are involved in the degradation of these compounds and in their utilization as carbon and energy sources, or in the rescue of pyrimidine bases for nucleotide synthesis.</text>
</comment>
<comment type="caution">
    <text evidence="9">The sequence shown here is derived from an EMBL/GenBank/DDBJ whole genome shotgun (WGS) entry which is preliminary data.</text>
</comment>
<evidence type="ECO:0000256" key="6">
    <source>
        <dbReference type="ARBA" id="ARBA00048550"/>
    </source>
</evidence>
<dbReference type="HAMAP" id="MF_01628">
    <property type="entry name" value="Thymid_phosp"/>
    <property type="match status" value="1"/>
</dbReference>
<comment type="subunit">
    <text evidence="2 7">Homodimer.</text>
</comment>
<dbReference type="GO" id="GO:0004645">
    <property type="term" value="F:1,4-alpha-oligoglucan phosphorylase activity"/>
    <property type="evidence" value="ECO:0007669"/>
    <property type="project" value="InterPro"/>
</dbReference>
<evidence type="ECO:0000256" key="2">
    <source>
        <dbReference type="ARBA" id="ARBA00011738"/>
    </source>
</evidence>
<keyword evidence="5 7" id="KW-0808">Transferase</keyword>
<dbReference type="InterPro" id="IPR000312">
    <property type="entry name" value="Glycosyl_Trfase_fam3"/>
</dbReference>
<dbReference type="EC" id="2.4.2.4" evidence="3 7"/>
<dbReference type="Gene3D" id="1.20.970.10">
    <property type="entry name" value="Transferase, Pyrimidine Nucleoside Phosphorylase, Chain C"/>
    <property type="match status" value="1"/>
</dbReference>
<dbReference type="InterPro" id="IPR017872">
    <property type="entry name" value="Pyrmidine_PPase_CS"/>
</dbReference>
<evidence type="ECO:0000313" key="10">
    <source>
        <dbReference type="Proteomes" id="UP000010121"/>
    </source>
</evidence>
<dbReference type="GO" id="GO:0006206">
    <property type="term" value="P:pyrimidine nucleobase metabolic process"/>
    <property type="evidence" value="ECO:0007669"/>
    <property type="project" value="InterPro"/>
</dbReference>
<dbReference type="Pfam" id="PF07831">
    <property type="entry name" value="PYNP_C"/>
    <property type="match status" value="1"/>
</dbReference>
<dbReference type="InterPro" id="IPR017459">
    <property type="entry name" value="Glycosyl_Trfase_fam3_N_dom"/>
</dbReference>
<evidence type="ECO:0000256" key="5">
    <source>
        <dbReference type="ARBA" id="ARBA00022679"/>
    </source>
</evidence>
<dbReference type="PIRSF" id="PIRSF000478">
    <property type="entry name" value="TP_PyNP"/>
    <property type="match status" value="1"/>
</dbReference>
<dbReference type="InterPro" id="IPR035902">
    <property type="entry name" value="Nuc_phospho_transferase"/>
</dbReference>
<dbReference type="InterPro" id="IPR000053">
    <property type="entry name" value="Thymidine/pyrmidine_PPase"/>
</dbReference>
<dbReference type="OrthoDB" id="9763887at2"/>
<dbReference type="SUPFAM" id="SSF54680">
    <property type="entry name" value="Pyrimidine nucleoside phosphorylase C-terminal domain"/>
    <property type="match status" value="1"/>
</dbReference>
<dbReference type="SMART" id="SM00941">
    <property type="entry name" value="PYNP_C"/>
    <property type="match status" value="1"/>
</dbReference>
<name>C8S3F0_9RHOB</name>
<keyword evidence="10" id="KW-1185">Reference proteome</keyword>
<dbReference type="GO" id="GO:0046104">
    <property type="term" value="P:thymidine metabolic process"/>
    <property type="evidence" value="ECO:0007669"/>
    <property type="project" value="UniProtKB-UniRule"/>
</dbReference>
<dbReference type="Pfam" id="PF02885">
    <property type="entry name" value="Glycos_trans_3N"/>
    <property type="match status" value="1"/>
</dbReference>
<comment type="similarity">
    <text evidence="1 7">Belongs to the thymidine/pyrimidine-nucleoside phosphorylase family.</text>
</comment>
<evidence type="ECO:0000256" key="3">
    <source>
        <dbReference type="ARBA" id="ARBA00011892"/>
    </source>
</evidence>
<dbReference type="eggNOG" id="COG0213">
    <property type="taxonomic scope" value="Bacteria"/>
</dbReference>
<dbReference type="PANTHER" id="PTHR10515:SF0">
    <property type="entry name" value="THYMIDINE PHOSPHORYLASE"/>
    <property type="match status" value="1"/>
</dbReference>
<comment type="pathway">
    <text evidence="7">Pyrimidine metabolism; dTMP biosynthesis via salvage pathway; dTMP from thymine: step 1/2.</text>
</comment>
<sequence>MDARSIIALVRQSKTPSVEELNWFAQGLASGAVTDAQAGAFAMAVFLNGLGEVGRVSLTRAMRDSGKVLHWDMPGPVLDKHSTGGIGDCISLLLAPALAACGAYVPMISGRGLGHTGGTLDKLEAIPGFRTALTEEQLRTQIGDIRCAIVSASAEIAPADRRLYAIRDVTSTVESIDLITASILAKKLAAGLEALVLDVKVGSGAFMKTMEQAEALARALVSTAQGAGCMTTALITDMSQPLATAAGNALEVIEVMETLTGTSVNTALWDLTAALGGEALALGGIAADAADGAGRIEQALESGAAAEYFGRMVAAQGGPADFVDRWPDRLPAAPVQREVPCPGEGFVTSIDGFALGQAVVRLGGGRLREGDKVNPSVGLSDMAGIGEEASRDVPLAMVHAATEAEADRAVQAVQAAYGFGPAAPDEPPLVHKRIA</sequence>
<dbReference type="PROSITE" id="PS00647">
    <property type="entry name" value="THYMID_PHOSPHORYLASE"/>
    <property type="match status" value="1"/>
</dbReference>
<proteinExistence type="inferred from homology"/>
<dbReference type="InterPro" id="IPR036566">
    <property type="entry name" value="PYNP-like_C_sf"/>
</dbReference>
<dbReference type="SUPFAM" id="SSF47648">
    <property type="entry name" value="Nucleoside phosphorylase/phosphoribosyltransferase N-terminal domain"/>
    <property type="match status" value="1"/>
</dbReference>
<dbReference type="GO" id="GO:0005829">
    <property type="term" value="C:cytosol"/>
    <property type="evidence" value="ECO:0007669"/>
    <property type="project" value="TreeGrafter"/>
</dbReference>
<evidence type="ECO:0000313" key="9">
    <source>
        <dbReference type="EMBL" id="EEW24515.1"/>
    </source>
</evidence>
<dbReference type="InterPro" id="IPR013465">
    <property type="entry name" value="Thymidine_Pase"/>
</dbReference>
<accession>C8S3F0</accession>
<dbReference type="GO" id="GO:0009032">
    <property type="term" value="F:thymidine phosphorylase activity"/>
    <property type="evidence" value="ECO:0007669"/>
    <property type="project" value="UniProtKB-UniRule"/>
</dbReference>
<gene>
    <name evidence="7" type="primary">deoA</name>
    <name evidence="9" type="ORF">Rsw2DRAFT_2578</name>
</gene>
<protein>
    <recommendedName>
        <fullName evidence="3 7">Thymidine phosphorylase</fullName>
        <ecNumber evidence="3 7">2.4.2.4</ecNumber>
    </recommendedName>
    <alternativeName>
        <fullName evidence="7">TdRPase</fullName>
    </alternativeName>
</protein>
<dbReference type="Gene3D" id="3.40.1030.10">
    <property type="entry name" value="Nucleoside phosphorylase/phosphoribosyltransferase catalytic domain"/>
    <property type="match status" value="1"/>
</dbReference>
<dbReference type="Pfam" id="PF00591">
    <property type="entry name" value="Glycos_transf_3"/>
    <property type="match status" value="1"/>
</dbReference>
<feature type="domain" description="Pyrimidine nucleoside phosphorylase C-terminal" evidence="8">
    <location>
        <begin position="346"/>
        <end position="420"/>
    </location>
</feature>
<evidence type="ECO:0000259" key="8">
    <source>
        <dbReference type="SMART" id="SM00941"/>
    </source>
</evidence>